<protein>
    <submittedName>
        <fullName evidence="2">Uncharacterized protein</fullName>
    </submittedName>
</protein>
<name>A0A9P7E513_9AGAM</name>
<sequence length="374" mass="42101">MASAKAKHSQLPKMKQVSPKRKNHKQKAVSSNSESETSESEAEPKHTLKKKPPGPPKSKHVVHESQASEEEIEIEPFIEDTEVEEVIMTCIIVILKFCQTNGNVETSKGHWCNICKDDTDFVAKHGKHKTFHVGIYKSKCKELGLKENHHVIPHDIVKLQANRKKQEKDVQQNLGQMFQKLQNTEYSREDMLCTVAEFVVCDNQSLVVADKPAFRNCLVAMQLNAILADIPSTHDVSAYIHNAFIEFIKGLKVQMQMKAAFLGLTAHWIKANASGIWMLVSQVIAFRGIINGQSSKLFCITANTTSNNDTTCNIIEMLFHHCHIYNFNATQQCLSCLAHVVNLTVTDIICGVTIILALGTYDHQHSSSHYQERR</sequence>
<dbReference type="EMBL" id="JABBWG010000031">
    <property type="protein sequence ID" value="KAG1810927.1"/>
    <property type="molecule type" value="Genomic_DNA"/>
</dbReference>
<reference evidence="2" key="1">
    <citation type="journal article" date="2020" name="New Phytol.">
        <title>Comparative genomics reveals dynamic genome evolution in host specialist ectomycorrhizal fungi.</title>
        <authorList>
            <person name="Lofgren L.A."/>
            <person name="Nguyen N.H."/>
            <person name="Vilgalys R."/>
            <person name="Ruytinx J."/>
            <person name="Liao H.L."/>
            <person name="Branco S."/>
            <person name="Kuo A."/>
            <person name="LaButti K."/>
            <person name="Lipzen A."/>
            <person name="Andreopoulos W."/>
            <person name="Pangilinan J."/>
            <person name="Riley R."/>
            <person name="Hundley H."/>
            <person name="Na H."/>
            <person name="Barry K."/>
            <person name="Grigoriev I.V."/>
            <person name="Stajich J.E."/>
            <person name="Kennedy P.G."/>
        </authorList>
    </citation>
    <scope>NUCLEOTIDE SEQUENCE</scope>
    <source>
        <strain evidence="2">MN1</strain>
    </source>
</reference>
<organism evidence="2 3">
    <name type="scientific">Suillus subaureus</name>
    <dbReference type="NCBI Taxonomy" id="48587"/>
    <lineage>
        <taxon>Eukaryota</taxon>
        <taxon>Fungi</taxon>
        <taxon>Dikarya</taxon>
        <taxon>Basidiomycota</taxon>
        <taxon>Agaricomycotina</taxon>
        <taxon>Agaricomycetes</taxon>
        <taxon>Agaricomycetidae</taxon>
        <taxon>Boletales</taxon>
        <taxon>Suillineae</taxon>
        <taxon>Suillaceae</taxon>
        <taxon>Suillus</taxon>
    </lineage>
</organism>
<feature type="compositionally biased region" description="Basic residues" evidence="1">
    <location>
        <begin position="1"/>
        <end position="10"/>
    </location>
</feature>
<feature type="region of interest" description="Disordered" evidence="1">
    <location>
        <begin position="1"/>
        <end position="72"/>
    </location>
</feature>
<evidence type="ECO:0000313" key="3">
    <source>
        <dbReference type="Proteomes" id="UP000807769"/>
    </source>
</evidence>
<feature type="compositionally biased region" description="Basic residues" evidence="1">
    <location>
        <begin position="18"/>
        <end position="27"/>
    </location>
</feature>
<keyword evidence="3" id="KW-1185">Reference proteome</keyword>
<dbReference type="AlphaFoldDB" id="A0A9P7E513"/>
<accession>A0A9P7E513</accession>
<feature type="compositionally biased region" description="Basic residues" evidence="1">
    <location>
        <begin position="47"/>
        <end position="60"/>
    </location>
</feature>
<comment type="caution">
    <text evidence="2">The sequence shown here is derived from an EMBL/GenBank/DDBJ whole genome shotgun (WGS) entry which is preliminary data.</text>
</comment>
<dbReference type="OrthoDB" id="3157803at2759"/>
<dbReference type="Proteomes" id="UP000807769">
    <property type="component" value="Unassembled WGS sequence"/>
</dbReference>
<dbReference type="GeneID" id="64627251"/>
<proteinExistence type="predicted"/>
<gene>
    <name evidence="2" type="ORF">BJ212DRAFT_1302242</name>
</gene>
<dbReference type="RefSeq" id="XP_041189707.1">
    <property type="nucleotide sequence ID" value="XM_041333234.1"/>
</dbReference>
<evidence type="ECO:0000256" key="1">
    <source>
        <dbReference type="SAM" id="MobiDB-lite"/>
    </source>
</evidence>
<evidence type="ECO:0000313" key="2">
    <source>
        <dbReference type="EMBL" id="KAG1810927.1"/>
    </source>
</evidence>